<accession>K2PAS8</accession>
<comment type="caution">
    <text evidence="2">The sequence shown here is derived from an EMBL/GenBank/DDBJ whole genome shotgun (WGS) entry which is preliminary data.</text>
</comment>
<keyword evidence="3" id="KW-1185">Reference proteome</keyword>
<keyword evidence="1" id="KW-0732">Signal</keyword>
<feature type="signal peptide" evidence="1">
    <location>
        <begin position="1"/>
        <end position="21"/>
    </location>
</feature>
<evidence type="ECO:0000256" key="1">
    <source>
        <dbReference type="SAM" id="SignalP"/>
    </source>
</evidence>
<evidence type="ECO:0000313" key="3">
    <source>
        <dbReference type="Proteomes" id="UP000007374"/>
    </source>
</evidence>
<gene>
    <name evidence="2" type="ORF">NA8A_00825</name>
</gene>
<reference evidence="2 3" key="1">
    <citation type="journal article" date="2012" name="J. Bacteriol.">
        <title>Genome Sequence of Nitratireductor indicus Type Strain C115.</title>
        <authorList>
            <person name="Lai Q."/>
            <person name="Li G."/>
            <person name="Yu Z."/>
            <person name="Shao Z."/>
        </authorList>
    </citation>
    <scope>NUCLEOTIDE SEQUENCE [LARGE SCALE GENOMIC DNA]</scope>
    <source>
        <strain evidence="2 3">C115</strain>
    </source>
</reference>
<dbReference type="EMBL" id="AMSI01000001">
    <property type="protein sequence ID" value="EKF44241.1"/>
    <property type="molecule type" value="Genomic_DNA"/>
</dbReference>
<dbReference type="RefSeq" id="WP_009449319.1">
    <property type="nucleotide sequence ID" value="NZ_AMSI01000001.1"/>
</dbReference>
<dbReference type="AlphaFoldDB" id="K2PAS8"/>
<sequence length="135" mass="14950">MRLLQFLLVLAFLSPAVPAAADDGDVIARWYEALAKVDRDGLAALLAADAMIEMQDLDIVQTRDEFMNSLDEWEAASEGLHIRHRQEGVSEGMSVSLVCYEFPGSQLMTRETFLIEGELIHKSVQSGVADDCSEF</sequence>
<proteinExistence type="predicted"/>
<organism evidence="2 3">
    <name type="scientific">Nitratireductor indicus C115</name>
    <dbReference type="NCBI Taxonomy" id="1231190"/>
    <lineage>
        <taxon>Bacteria</taxon>
        <taxon>Pseudomonadati</taxon>
        <taxon>Pseudomonadota</taxon>
        <taxon>Alphaproteobacteria</taxon>
        <taxon>Hyphomicrobiales</taxon>
        <taxon>Phyllobacteriaceae</taxon>
        <taxon>Nitratireductor</taxon>
    </lineage>
</organism>
<evidence type="ECO:0000313" key="2">
    <source>
        <dbReference type="EMBL" id="EKF44241.1"/>
    </source>
</evidence>
<feature type="chain" id="PRO_5003865300" evidence="1">
    <location>
        <begin position="22"/>
        <end position="135"/>
    </location>
</feature>
<protein>
    <submittedName>
        <fullName evidence="2">Uncharacterized protein</fullName>
    </submittedName>
</protein>
<dbReference type="SUPFAM" id="SSF54427">
    <property type="entry name" value="NTF2-like"/>
    <property type="match status" value="1"/>
</dbReference>
<dbReference type="PATRIC" id="fig|1231190.3.peg.176"/>
<dbReference type="Proteomes" id="UP000007374">
    <property type="component" value="Unassembled WGS sequence"/>
</dbReference>
<dbReference type="Gene3D" id="3.10.450.50">
    <property type="match status" value="1"/>
</dbReference>
<dbReference type="InterPro" id="IPR032710">
    <property type="entry name" value="NTF2-like_dom_sf"/>
</dbReference>
<dbReference type="eggNOG" id="ENOG502ZM74">
    <property type="taxonomic scope" value="Bacteria"/>
</dbReference>
<dbReference type="OrthoDB" id="8030579at2"/>
<name>K2PAS8_9HYPH</name>